<dbReference type="Pfam" id="PF00696">
    <property type="entry name" value="AA_kinase"/>
    <property type="match status" value="1"/>
</dbReference>
<gene>
    <name evidence="9" type="primary">argB</name>
    <name evidence="11" type="ORF">A2557_06930</name>
</gene>
<dbReference type="FunFam" id="3.40.1160.10:FF:000004">
    <property type="entry name" value="Acetylglutamate kinase"/>
    <property type="match status" value="1"/>
</dbReference>
<feature type="binding site" evidence="9">
    <location>
        <position position="91"/>
    </location>
    <ligand>
        <name>substrate</name>
    </ligand>
</feature>
<comment type="similarity">
    <text evidence="9">Belongs to the acetylglutamate kinase family. ArgB subfamily.</text>
</comment>
<evidence type="ECO:0000313" key="11">
    <source>
        <dbReference type="EMBL" id="OGH05098.1"/>
    </source>
</evidence>
<evidence type="ECO:0000313" key="12">
    <source>
        <dbReference type="Proteomes" id="UP000177583"/>
    </source>
</evidence>
<evidence type="ECO:0000256" key="6">
    <source>
        <dbReference type="ARBA" id="ARBA00022777"/>
    </source>
</evidence>
<keyword evidence="9" id="KW-0963">Cytoplasm</keyword>
<dbReference type="GO" id="GO:0003991">
    <property type="term" value="F:acetylglutamate kinase activity"/>
    <property type="evidence" value="ECO:0007669"/>
    <property type="project" value="UniProtKB-UniRule"/>
</dbReference>
<keyword evidence="4 9" id="KW-0808">Transferase</keyword>
<comment type="catalytic activity">
    <reaction evidence="8 9">
        <text>N-acetyl-L-glutamate + ATP = N-acetyl-L-glutamyl 5-phosphate + ADP</text>
        <dbReference type="Rhea" id="RHEA:14629"/>
        <dbReference type="ChEBI" id="CHEBI:30616"/>
        <dbReference type="ChEBI" id="CHEBI:44337"/>
        <dbReference type="ChEBI" id="CHEBI:57936"/>
        <dbReference type="ChEBI" id="CHEBI:456216"/>
        <dbReference type="EC" id="2.7.2.8"/>
    </reaction>
</comment>
<accession>A0A1F6H3Z9</accession>
<reference evidence="11 12" key="1">
    <citation type="journal article" date="2016" name="Nat. Commun.">
        <title>Thousands of microbial genomes shed light on interconnected biogeochemical processes in an aquifer system.</title>
        <authorList>
            <person name="Anantharaman K."/>
            <person name="Brown C.T."/>
            <person name="Hug L.A."/>
            <person name="Sharon I."/>
            <person name="Castelle C.J."/>
            <person name="Probst A.J."/>
            <person name="Thomas B.C."/>
            <person name="Singh A."/>
            <person name="Wilkins M.J."/>
            <person name="Karaoz U."/>
            <person name="Brodie E.L."/>
            <person name="Williams K.H."/>
            <person name="Hubbard S.S."/>
            <person name="Banfield J.F."/>
        </authorList>
    </citation>
    <scope>NUCLEOTIDE SEQUENCE [LARGE SCALE GENOMIC DNA]</scope>
</reference>
<dbReference type="EC" id="2.7.2.8" evidence="9"/>
<feature type="domain" description="Aspartate/glutamate/uridylate kinase" evidence="10">
    <location>
        <begin position="30"/>
        <end position="264"/>
    </location>
</feature>
<dbReference type="HAMAP" id="MF_00082">
    <property type="entry name" value="ArgB"/>
    <property type="match status" value="1"/>
</dbReference>
<evidence type="ECO:0000256" key="9">
    <source>
        <dbReference type="HAMAP-Rule" id="MF_00082"/>
    </source>
</evidence>
<dbReference type="InterPro" id="IPR001048">
    <property type="entry name" value="Asp/Glu/Uridylate_kinase"/>
</dbReference>
<evidence type="ECO:0000256" key="3">
    <source>
        <dbReference type="ARBA" id="ARBA00022605"/>
    </source>
</evidence>
<keyword evidence="5 9" id="KW-0547">Nucleotide-binding</keyword>
<dbReference type="InterPro" id="IPR004662">
    <property type="entry name" value="AcgluKinase_fam"/>
</dbReference>
<keyword evidence="7 9" id="KW-0067">ATP-binding</keyword>
<comment type="subcellular location">
    <subcellularLocation>
        <location evidence="9">Cytoplasm</location>
    </subcellularLocation>
</comment>
<evidence type="ECO:0000256" key="7">
    <source>
        <dbReference type="ARBA" id="ARBA00022840"/>
    </source>
</evidence>
<dbReference type="NCBIfam" id="TIGR00761">
    <property type="entry name" value="argB"/>
    <property type="match status" value="1"/>
</dbReference>
<dbReference type="InterPro" id="IPR036393">
    <property type="entry name" value="AceGlu_kinase-like_sf"/>
</dbReference>
<dbReference type="EMBL" id="MFNF01000001">
    <property type="protein sequence ID" value="OGH05098.1"/>
    <property type="molecule type" value="Genomic_DNA"/>
</dbReference>
<dbReference type="PANTHER" id="PTHR23342">
    <property type="entry name" value="N-ACETYLGLUTAMATE SYNTHASE"/>
    <property type="match status" value="1"/>
</dbReference>
<proteinExistence type="inferred from homology"/>
<evidence type="ECO:0000259" key="10">
    <source>
        <dbReference type="Pfam" id="PF00696"/>
    </source>
</evidence>
<feature type="site" description="Transition state stabilizer" evidence="9">
    <location>
        <position position="245"/>
    </location>
</feature>
<comment type="function">
    <text evidence="9">Catalyzes the ATP-dependent phosphorylation of N-acetyl-L-glutamate.</text>
</comment>
<comment type="pathway">
    <text evidence="1 9">Amino-acid biosynthesis; L-arginine biosynthesis; N(2)-acetyl-L-ornithine from L-glutamate: step 2/4.</text>
</comment>
<dbReference type="InterPro" id="IPR037528">
    <property type="entry name" value="ArgB"/>
</dbReference>
<sequence length="287" mass="30782">MDQTPEVEPQKKRALLREALSFIQGFTGRIVVIKYGGAAMVQEEFKKTFAEDVVLLQSLGLKPVIVHGGGPEVNRVAVTHGITPKFIDGLRVTDLESLKLGEMVLSGAVNKEIVGSLLAAGGHAVGLSGKDGRLVEAKKLEHETHDLGYVGEITRVNPDLIYTLIERGYIPVISPIGIGLDHQTYNINADTAASHIAAALSAQKVIFLTDVRGVLMDKKLISQLSTQEVEELIKKGVINGGMVPKVEGMIYALRHGVTSAHIISGMDHHALIAELFTQKGTGTMIVG</sequence>
<keyword evidence="3 9" id="KW-0028">Amino-acid biosynthesis</keyword>
<keyword evidence="2 9" id="KW-0055">Arginine biosynthesis</keyword>
<dbReference type="PIRSF" id="PIRSF000728">
    <property type="entry name" value="NAGK"/>
    <property type="match status" value="1"/>
</dbReference>
<dbReference type="GO" id="GO:0005737">
    <property type="term" value="C:cytoplasm"/>
    <property type="evidence" value="ECO:0007669"/>
    <property type="project" value="UniProtKB-SubCell"/>
</dbReference>
<feature type="binding site" evidence="9">
    <location>
        <begin position="69"/>
        <end position="70"/>
    </location>
    <ligand>
        <name>substrate</name>
    </ligand>
</feature>
<feature type="binding site" evidence="9">
    <location>
        <position position="186"/>
    </location>
    <ligand>
        <name>substrate</name>
    </ligand>
</feature>
<evidence type="ECO:0000256" key="4">
    <source>
        <dbReference type="ARBA" id="ARBA00022679"/>
    </source>
</evidence>
<dbReference type="AlphaFoldDB" id="A0A1F6H3Z9"/>
<comment type="caution">
    <text evidence="11">The sequence shown here is derived from an EMBL/GenBank/DDBJ whole genome shotgun (WGS) entry which is preliminary data.</text>
</comment>
<evidence type="ECO:0000256" key="1">
    <source>
        <dbReference type="ARBA" id="ARBA00004828"/>
    </source>
</evidence>
<dbReference type="GO" id="GO:0042450">
    <property type="term" value="P:L-arginine biosynthetic process via ornithine"/>
    <property type="evidence" value="ECO:0007669"/>
    <property type="project" value="UniProtKB-UniRule"/>
</dbReference>
<protein>
    <recommendedName>
        <fullName evidence="9">Acetylglutamate kinase</fullName>
        <ecNumber evidence="9">2.7.2.8</ecNumber>
    </recommendedName>
    <alternativeName>
        <fullName evidence="9">N-acetyl-L-glutamate 5-phosphotransferase</fullName>
    </alternativeName>
    <alternativeName>
        <fullName evidence="9">NAG kinase</fullName>
        <shortName evidence="9">NAGK</shortName>
    </alternativeName>
</protein>
<dbReference type="UniPathway" id="UPA00068">
    <property type="reaction ID" value="UER00107"/>
</dbReference>
<evidence type="ECO:0000256" key="5">
    <source>
        <dbReference type="ARBA" id="ARBA00022741"/>
    </source>
</evidence>
<evidence type="ECO:0000256" key="8">
    <source>
        <dbReference type="ARBA" id="ARBA00048141"/>
    </source>
</evidence>
<dbReference type="InterPro" id="IPR041727">
    <property type="entry name" value="NAGK-C"/>
</dbReference>
<evidence type="ECO:0000256" key="2">
    <source>
        <dbReference type="ARBA" id="ARBA00022571"/>
    </source>
</evidence>
<organism evidence="11 12">
    <name type="scientific">Candidatus Lambdaproteobacteria bacterium RIFOXYD2_FULL_56_26</name>
    <dbReference type="NCBI Taxonomy" id="1817773"/>
    <lineage>
        <taxon>Bacteria</taxon>
        <taxon>Pseudomonadati</taxon>
        <taxon>Pseudomonadota</taxon>
        <taxon>Candidatus Lambdaproteobacteria</taxon>
    </lineage>
</organism>
<dbReference type="Proteomes" id="UP000177583">
    <property type="component" value="Unassembled WGS sequence"/>
</dbReference>
<feature type="site" description="Transition state stabilizer" evidence="9">
    <location>
        <position position="34"/>
    </location>
</feature>
<dbReference type="Gene3D" id="3.40.1160.10">
    <property type="entry name" value="Acetylglutamate kinase-like"/>
    <property type="match status" value="1"/>
</dbReference>
<keyword evidence="6 9" id="KW-0418">Kinase</keyword>
<dbReference type="CDD" id="cd04250">
    <property type="entry name" value="AAK_NAGK-C"/>
    <property type="match status" value="1"/>
</dbReference>
<dbReference type="PANTHER" id="PTHR23342:SF0">
    <property type="entry name" value="N-ACETYLGLUTAMATE SYNTHASE, MITOCHONDRIAL"/>
    <property type="match status" value="1"/>
</dbReference>
<dbReference type="SUPFAM" id="SSF53633">
    <property type="entry name" value="Carbamate kinase-like"/>
    <property type="match status" value="1"/>
</dbReference>
<dbReference type="GO" id="GO:0005524">
    <property type="term" value="F:ATP binding"/>
    <property type="evidence" value="ECO:0007669"/>
    <property type="project" value="UniProtKB-UniRule"/>
</dbReference>
<name>A0A1F6H3Z9_9PROT</name>